<evidence type="ECO:0000313" key="1">
    <source>
        <dbReference type="EMBL" id="CDW28285.1"/>
    </source>
</evidence>
<sequence length="79" mass="9079">MTQNRDVVYTLKTNSTVEPVSKMTATHTFKFKPDVRECSTQTDELQHNSGEYVTSTLHSLGRMDSNCFLVAIYTYYIYA</sequence>
<reference evidence="1" key="1">
    <citation type="submission" date="2014-05" db="EMBL/GenBank/DDBJ databases">
        <authorList>
            <person name="Chronopoulou M."/>
        </authorList>
    </citation>
    <scope>NUCLEOTIDE SEQUENCE</scope>
    <source>
        <tissue evidence="1">Whole organism</tissue>
    </source>
</reference>
<proteinExistence type="predicted"/>
<name>A0A0K2TR43_LEPSM</name>
<dbReference type="AlphaFoldDB" id="A0A0K2TR43"/>
<accession>A0A0K2TR43</accession>
<protein>
    <submittedName>
        <fullName evidence="1">Uncharacterized protein</fullName>
    </submittedName>
</protein>
<organism evidence="1">
    <name type="scientific">Lepeophtheirus salmonis</name>
    <name type="common">Salmon louse</name>
    <name type="synonym">Caligus salmonis</name>
    <dbReference type="NCBI Taxonomy" id="72036"/>
    <lineage>
        <taxon>Eukaryota</taxon>
        <taxon>Metazoa</taxon>
        <taxon>Ecdysozoa</taxon>
        <taxon>Arthropoda</taxon>
        <taxon>Crustacea</taxon>
        <taxon>Multicrustacea</taxon>
        <taxon>Hexanauplia</taxon>
        <taxon>Copepoda</taxon>
        <taxon>Siphonostomatoida</taxon>
        <taxon>Caligidae</taxon>
        <taxon>Lepeophtheirus</taxon>
    </lineage>
</organism>
<dbReference type="EMBL" id="HACA01010924">
    <property type="protein sequence ID" value="CDW28285.1"/>
    <property type="molecule type" value="Transcribed_RNA"/>
</dbReference>